<dbReference type="GO" id="GO:0006412">
    <property type="term" value="P:translation"/>
    <property type="evidence" value="ECO:0007669"/>
    <property type="project" value="UniProtKB-UniRule"/>
</dbReference>
<comment type="function">
    <text evidence="7 10">This protein binds specifically to 23S rRNA; its binding is stimulated by other ribosomal proteins, e.g., L4, L17, and L20. It is important during the early stages of 50S assembly. It makes multiple contacts with different domains of the 23S rRNA in the assembled 50S subunit and ribosome.</text>
</comment>
<organism evidence="11 12">
    <name type="scientific">Sedimenticola selenatireducens</name>
    <dbReference type="NCBI Taxonomy" id="191960"/>
    <lineage>
        <taxon>Bacteria</taxon>
        <taxon>Pseudomonadati</taxon>
        <taxon>Pseudomonadota</taxon>
        <taxon>Gammaproteobacteria</taxon>
        <taxon>Chromatiales</taxon>
        <taxon>Sedimenticolaceae</taxon>
        <taxon>Sedimenticola</taxon>
    </lineage>
</organism>
<dbReference type="Gene3D" id="3.90.470.10">
    <property type="entry name" value="Ribosomal protein L22/L17"/>
    <property type="match status" value="1"/>
</dbReference>
<evidence type="ECO:0000256" key="5">
    <source>
        <dbReference type="ARBA" id="ARBA00023274"/>
    </source>
</evidence>
<evidence type="ECO:0000256" key="4">
    <source>
        <dbReference type="ARBA" id="ARBA00022980"/>
    </source>
</evidence>
<dbReference type="GO" id="GO:0022625">
    <property type="term" value="C:cytosolic large ribosomal subunit"/>
    <property type="evidence" value="ECO:0007669"/>
    <property type="project" value="TreeGrafter"/>
</dbReference>
<comment type="subunit">
    <text evidence="7 9">Part of the 50S ribosomal subunit.</text>
</comment>
<dbReference type="GO" id="GO:0019843">
    <property type="term" value="F:rRNA binding"/>
    <property type="evidence" value="ECO:0007669"/>
    <property type="project" value="UniProtKB-UniRule"/>
</dbReference>
<dbReference type="HAMAP" id="MF_01331_B">
    <property type="entry name" value="Ribosomal_uL22_B"/>
    <property type="match status" value="1"/>
</dbReference>
<evidence type="ECO:0000313" key="11">
    <source>
        <dbReference type="EMBL" id="TVO78493.1"/>
    </source>
</evidence>
<name>A0A558DLJ7_9GAMM</name>
<dbReference type="SUPFAM" id="SSF54843">
    <property type="entry name" value="Ribosomal protein L22"/>
    <property type="match status" value="1"/>
</dbReference>
<dbReference type="PANTHER" id="PTHR13501">
    <property type="entry name" value="CHLOROPLAST 50S RIBOSOMAL PROTEIN L22-RELATED"/>
    <property type="match status" value="1"/>
</dbReference>
<dbReference type="InterPro" id="IPR047867">
    <property type="entry name" value="Ribosomal_uL22_bac/org-type"/>
</dbReference>
<evidence type="ECO:0000256" key="1">
    <source>
        <dbReference type="ARBA" id="ARBA00009451"/>
    </source>
</evidence>
<dbReference type="GO" id="GO:0003735">
    <property type="term" value="F:structural constituent of ribosome"/>
    <property type="evidence" value="ECO:0007669"/>
    <property type="project" value="InterPro"/>
</dbReference>
<accession>A0A558DLJ7</accession>
<dbReference type="Pfam" id="PF00237">
    <property type="entry name" value="Ribosomal_L22"/>
    <property type="match status" value="1"/>
</dbReference>
<dbReference type="RefSeq" id="WP_144357339.1">
    <property type="nucleotide sequence ID" value="NZ_VMNH01000003.1"/>
</dbReference>
<dbReference type="EMBL" id="VMNH01000003">
    <property type="protein sequence ID" value="TVO78493.1"/>
    <property type="molecule type" value="Genomic_DNA"/>
</dbReference>
<evidence type="ECO:0000256" key="8">
    <source>
        <dbReference type="RuleBase" id="RU004005"/>
    </source>
</evidence>
<evidence type="ECO:0000313" key="12">
    <source>
        <dbReference type="Proteomes" id="UP000316649"/>
    </source>
</evidence>
<comment type="similarity">
    <text evidence="1 7 8">Belongs to the universal ribosomal protein uL22 family.</text>
</comment>
<dbReference type="AlphaFoldDB" id="A0A558DLJ7"/>
<evidence type="ECO:0000256" key="10">
    <source>
        <dbReference type="RuleBase" id="RU004008"/>
    </source>
</evidence>
<dbReference type="NCBIfam" id="TIGR01044">
    <property type="entry name" value="rplV_bact"/>
    <property type="match status" value="1"/>
</dbReference>
<keyword evidence="5 7" id="KW-0687">Ribonucleoprotein</keyword>
<reference evidence="11 12" key="1">
    <citation type="submission" date="2019-07" db="EMBL/GenBank/DDBJ databases">
        <title>The pathways for chlorine oxyanion respiration interact through the shared metabolite chlorate.</title>
        <authorList>
            <person name="Barnum T.P."/>
            <person name="Cheng Y."/>
            <person name="Hill K.A."/>
            <person name="Lucas L.N."/>
            <person name="Carlson H.K."/>
            <person name="Coates J.D."/>
        </authorList>
    </citation>
    <scope>NUCLEOTIDE SEQUENCE [LARGE SCALE GENOMIC DNA]</scope>
    <source>
        <strain evidence="11 12">BK-1</strain>
    </source>
</reference>
<dbReference type="Proteomes" id="UP000316649">
    <property type="component" value="Unassembled WGS sequence"/>
</dbReference>
<evidence type="ECO:0000256" key="7">
    <source>
        <dbReference type="HAMAP-Rule" id="MF_01331"/>
    </source>
</evidence>
<keyword evidence="3 7" id="KW-0694">RNA-binding</keyword>
<proteinExistence type="inferred from homology"/>
<dbReference type="InterPro" id="IPR036394">
    <property type="entry name" value="Ribosomal_uL22_sf"/>
</dbReference>
<comment type="function">
    <text evidence="7">The globular domain of the protein is located near the polypeptide exit tunnel on the outside of the subunit, while an extended beta-hairpin is found that lines the wall of the exit tunnel in the center of the 70S ribosome.</text>
</comment>
<evidence type="ECO:0000256" key="2">
    <source>
        <dbReference type="ARBA" id="ARBA00022730"/>
    </source>
</evidence>
<keyword evidence="4 7" id="KW-0689">Ribosomal protein</keyword>
<evidence type="ECO:0000256" key="9">
    <source>
        <dbReference type="RuleBase" id="RU004006"/>
    </source>
</evidence>
<dbReference type="CDD" id="cd00336">
    <property type="entry name" value="Ribosomal_L22"/>
    <property type="match status" value="1"/>
</dbReference>
<sequence>MQAAAKLRFARISAQKGRLVADQIRGLPVEQALNVLAFSNKKGADLMKKLLDSAIANAENNEGADIDELKVASVMVDEGPTMKRIRARAKGRAARILKRTSHFTVIVSDK</sequence>
<comment type="caution">
    <text evidence="11">The sequence shown here is derived from an EMBL/GenBank/DDBJ whole genome shotgun (WGS) entry which is preliminary data.</text>
</comment>
<gene>
    <name evidence="7" type="primary">rplV</name>
    <name evidence="11" type="ORF">FHP88_01040</name>
</gene>
<dbReference type="PANTHER" id="PTHR13501:SF8">
    <property type="entry name" value="LARGE RIBOSOMAL SUBUNIT PROTEIN UL22M"/>
    <property type="match status" value="1"/>
</dbReference>
<dbReference type="OrthoDB" id="9805969at2"/>
<evidence type="ECO:0000256" key="6">
    <source>
        <dbReference type="ARBA" id="ARBA00035207"/>
    </source>
</evidence>
<evidence type="ECO:0000256" key="3">
    <source>
        <dbReference type="ARBA" id="ARBA00022884"/>
    </source>
</evidence>
<keyword evidence="12" id="KW-1185">Reference proteome</keyword>
<dbReference type="InterPro" id="IPR001063">
    <property type="entry name" value="Ribosomal_uL22"/>
</dbReference>
<keyword evidence="2 7" id="KW-0699">rRNA-binding</keyword>
<dbReference type="FunFam" id="3.90.470.10:FF:000001">
    <property type="entry name" value="50S ribosomal protein L22"/>
    <property type="match status" value="1"/>
</dbReference>
<dbReference type="InterPro" id="IPR005727">
    <property type="entry name" value="Ribosomal_uL22_bac/chlpt-type"/>
</dbReference>
<protein>
    <recommendedName>
        <fullName evidence="6 7">Large ribosomal subunit protein uL22</fullName>
    </recommendedName>
</protein>